<evidence type="ECO:0000256" key="2">
    <source>
        <dbReference type="ARBA" id="ARBA00009986"/>
    </source>
</evidence>
<evidence type="ECO:0000256" key="7">
    <source>
        <dbReference type="ARBA" id="ARBA00050387"/>
    </source>
</evidence>
<evidence type="ECO:0000256" key="8">
    <source>
        <dbReference type="ARBA" id="ARBA00052698"/>
    </source>
</evidence>
<keyword evidence="14" id="KW-1185">Reference proteome</keyword>
<evidence type="ECO:0000256" key="11">
    <source>
        <dbReference type="RuleBase" id="RU003345"/>
    </source>
</evidence>
<dbReference type="InterPro" id="IPR029510">
    <property type="entry name" value="Ald_DH_CS_GLU"/>
</dbReference>
<dbReference type="InParanoid" id="A0A2J6SPV1"/>
<sequence>MRLESCDIEAQIATPVLSQVLQGQTQKFIKILRCNSKVRSQTPAHIKDPIAIMGEASNMRNHPSTLDAALKDTSLIREQAFIGGKWVSGSSTYPVYDPAANGIIANVANLGASDFTTAIGHAQTSFKDFKNTSETDRAKMLHAWAALIRKHAKDLGILLTMENGKTLAEAEGEVEYGASFITWFAEEAIRSYGDVIPSQHKGSANLVLRQPIGACGIIAPWNFPIAMITRKLGPAIAAGCTVVVKPPSETPLCTLALTALAVEAGIPPNVIQVVTTRDRAAVEILYTHPLVKKVSFTGSTAVGKLITEKAAGTMKKVSMELGGNAPYIVFDDADLEIAVDGVLACKFRCSGQTCVCANRLYVQKGVHDAFVEKLLKRMSKFKIGSGLDPSVTHGPLVNRAGVTKTRQHIDDALSKGAKLVVGGKVRDDLDGYFIEPALITGAKQNMLVAKEETFGPLAPVFMFETEEEVVRMANDTEFGLAGYFFSNDLRRVWRVAKALEVGMVGVNTGKISAAESPFGGIKESGLGKEGSKYGLAEFQVMKSVTLGNL</sequence>
<dbReference type="STRING" id="1095630.A0A2J6SPV1"/>
<dbReference type="FunFam" id="3.40.605.10:FF:000005">
    <property type="entry name" value="Succinate-semialdehyde dehydrogenase I"/>
    <property type="match status" value="1"/>
</dbReference>
<dbReference type="PROSITE" id="PS00687">
    <property type="entry name" value="ALDEHYDE_DEHYDR_GLU"/>
    <property type="match status" value="1"/>
</dbReference>
<dbReference type="InterPro" id="IPR050740">
    <property type="entry name" value="Aldehyde_DH_Superfamily"/>
</dbReference>
<feature type="domain" description="Aldehyde dehydrogenase" evidence="12">
    <location>
        <begin position="86"/>
        <end position="544"/>
    </location>
</feature>
<dbReference type="PANTHER" id="PTHR43353:SF5">
    <property type="entry name" value="SUCCINATE-SEMIALDEHYDE DEHYDROGENASE, MITOCHONDRIAL"/>
    <property type="match status" value="1"/>
</dbReference>
<dbReference type="InterPro" id="IPR016163">
    <property type="entry name" value="Ald_DH_C"/>
</dbReference>
<dbReference type="PANTHER" id="PTHR43353">
    <property type="entry name" value="SUCCINATE-SEMIALDEHYDE DEHYDROGENASE, MITOCHONDRIAL"/>
    <property type="match status" value="1"/>
</dbReference>
<evidence type="ECO:0000259" key="12">
    <source>
        <dbReference type="Pfam" id="PF00171"/>
    </source>
</evidence>
<comment type="similarity">
    <text evidence="2 11">Belongs to the aldehyde dehydrogenase family.</text>
</comment>
<dbReference type="EMBL" id="KZ613895">
    <property type="protein sequence ID" value="PMD52812.1"/>
    <property type="molecule type" value="Genomic_DNA"/>
</dbReference>
<dbReference type="EC" id="1.2.1.24" evidence="3"/>
<protein>
    <recommendedName>
        <fullName evidence="4">Succinate-semialdehyde dehydrogenase, mitochondrial</fullName>
        <ecNumber evidence="9">1.2.1.16</ecNumber>
        <ecNumber evidence="3">1.2.1.24</ecNumber>
    </recommendedName>
    <alternativeName>
        <fullName evidence="6">NAD(+)-dependent succinic semialdehyde dehydrogenase</fullName>
    </alternativeName>
</protein>
<dbReference type="RefSeq" id="XP_024729716.1">
    <property type="nucleotide sequence ID" value="XM_024881532.1"/>
</dbReference>
<dbReference type="Proteomes" id="UP000235371">
    <property type="component" value="Unassembled WGS sequence"/>
</dbReference>
<evidence type="ECO:0000256" key="4">
    <source>
        <dbReference type="ARBA" id="ARBA00019842"/>
    </source>
</evidence>
<reference evidence="13 14" key="1">
    <citation type="submission" date="2016-04" db="EMBL/GenBank/DDBJ databases">
        <title>A degradative enzymes factory behind the ericoid mycorrhizal symbiosis.</title>
        <authorList>
            <consortium name="DOE Joint Genome Institute"/>
            <person name="Martino E."/>
            <person name="Morin E."/>
            <person name="Grelet G."/>
            <person name="Kuo A."/>
            <person name="Kohler A."/>
            <person name="Daghino S."/>
            <person name="Barry K."/>
            <person name="Choi C."/>
            <person name="Cichocki N."/>
            <person name="Clum A."/>
            <person name="Copeland A."/>
            <person name="Hainaut M."/>
            <person name="Haridas S."/>
            <person name="Labutti K."/>
            <person name="Lindquist E."/>
            <person name="Lipzen A."/>
            <person name="Khouja H.-R."/>
            <person name="Murat C."/>
            <person name="Ohm R."/>
            <person name="Olson A."/>
            <person name="Spatafora J."/>
            <person name="Veneault-Fourrey C."/>
            <person name="Henrissat B."/>
            <person name="Grigoriev I."/>
            <person name="Martin F."/>
            <person name="Perotto S."/>
        </authorList>
    </citation>
    <scope>NUCLEOTIDE SEQUENCE [LARGE SCALE GENOMIC DNA]</scope>
    <source>
        <strain evidence="13 14">E</strain>
    </source>
</reference>
<dbReference type="PROSITE" id="PS00070">
    <property type="entry name" value="ALDEHYDE_DEHYDR_CYS"/>
    <property type="match status" value="1"/>
</dbReference>
<evidence type="ECO:0000256" key="5">
    <source>
        <dbReference type="ARBA" id="ARBA00023002"/>
    </source>
</evidence>
<evidence type="ECO:0000256" key="1">
    <source>
        <dbReference type="ARBA" id="ARBA00005176"/>
    </source>
</evidence>
<evidence type="ECO:0000256" key="9">
    <source>
        <dbReference type="ARBA" id="ARBA00067047"/>
    </source>
</evidence>
<keyword evidence="5 11" id="KW-0560">Oxidoreductase</keyword>
<evidence type="ECO:0000313" key="14">
    <source>
        <dbReference type="Proteomes" id="UP000235371"/>
    </source>
</evidence>
<evidence type="ECO:0000256" key="3">
    <source>
        <dbReference type="ARBA" id="ARBA00013051"/>
    </source>
</evidence>
<dbReference type="Pfam" id="PF00171">
    <property type="entry name" value="Aldedh"/>
    <property type="match status" value="1"/>
</dbReference>
<dbReference type="AlphaFoldDB" id="A0A2J6SPV1"/>
<dbReference type="InterPro" id="IPR016162">
    <property type="entry name" value="Ald_DH_N"/>
</dbReference>
<dbReference type="CDD" id="cd07103">
    <property type="entry name" value="ALDH_F5_SSADH_GabD"/>
    <property type="match status" value="1"/>
</dbReference>
<evidence type="ECO:0000256" key="6">
    <source>
        <dbReference type="ARBA" id="ARBA00030806"/>
    </source>
</evidence>
<dbReference type="GeneID" id="36589609"/>
<proteinExistence type="inferred from homology"/>
<dbReference type="InterPro" id="IPR015590">
    <property type="entry name" value="Aldehyde_DH_dom"/>
</dbReference>
<name>A0A2J6SPV1_9HELO</name>
<accession>A0A2J6SPV1</accession>
<dbReference type="Gene3D" id="3.40.605.10">
    <property type="entry name" value="Aldehyde Dehydrogenase, Chain A, domain 1"/>
    <property type="match status" value="1"/>
</dbReference>
<dbReference type="SUPFAM" id="SSF53720">
    <property type="entry name" value="ALDH-like"/>
    <property type="match status" value="1"/>
</dbReference>
<dbReference type="FunFam" id="3.40.309.10:FF:000004">
    <property type="entry name" value="Succinate-semialdehyde dehydrogenase I"/>
    <property type="match status" value="1"/>
</dbReference>
<dbReference type="InterPro" id="IPR016161">
    <property type="entry name" value="Ald_DH/histidinol_DH"/>
</dbReference>
<comment type="catalytic activity">
    <reaction evidence="7">
        <text>succinate semialdehyde + NADP(+) + H2O = succinate + NADPH + 2 H(+)</text>
        <dbReference type="Rhea" id="RHEA:13213"/>
        <dbReference type="ChEBI" id="CHEBI:15377"/>
        <dbReference type="ChEBI" id="CHEBI:15378"/>
        <dbReference type="ChEBI" id="CHEBI:30031"/>
        <dbReference type="ChEBI" id="CHEBI:57706"/>
        <dbReference type="ChEBI" id="CHEBI:57783"/>
        <dbReference type="ChEBI" id="CHEBI:58349"/>
        <dbReference type="EC" id="1.2.1.16"/>
    </reaction>
</comment>
<comment type="catalytic activity">
    <reaction evidence="8">
        <text>succinate semialdehyde + NAD(+) + H2O = succinate + NADH + 2 H(+)</text>
        <dbReference type="Rhea" id="RHEA:13217"/>
        <dbReference type="ChEBI" id="CHEBI:15377"/>
        <dbReference type="ChEBI" id="CHEBI:15378"/>
        <dbReference type="ChEBI" id="CHEBI:30031"/>
        <dbReference type="ChEBI" id="CHEBI:57540"/>
        <dbReference type="ChEBI" id="CHEBI:57706"/>
        <dbReference type="ChEBI" id="CHEBI:57945"/>
        <dbReference type="EC" id="1.2.1.16"/>
    </reaction>
</comment>
<organism evidence="13 14">
    <name type="scientific">Hyaloscypha bicolor E</name>
    <dbReference type="NCBI Taxonomy" id="1095630"/>
    <lineage>
        <taxon>Eukaryota</taxon>
        <taxon>Fungi</taxon>
        <taxon>Dikarya</taxon>
        <taxon>Ascomycota</taxon>
        <taxon>Pezizomycotina</taxon>
        <taxon>Leotiomycetes</taxon>
        <taxon>Helotiales</taxon>
        <taxon>Hyaloscyphaceae</taxon>
        <taxon>Hyaloscypha</taxon>
        <taxon>Hyaloscypha bicolor</taxon>
    </lineage>
</organism>
<feature type="active site" evidence="10">
    <location>
        <position position="320"/>
    </location>
</feature>
<evidence type="ECO:0000313" key="13">
    <source>
        <dbReference type="EMBL" id="PMD52812.1"/>
    </source>
</evidence>
<dbReference type="GO" id="GO:0009450">
    <property type="term" value="P:gamma-aminobutyric acid catabolic process"/>
    <property type="evidence" value="ECO:0007669"/>
    <property type="project" value="TreeGrafter"/>
</dbReference>
<dbReference type="GO" id="GO:0004777">
    <property type="term" value="F:succinate-semialdehyde dehydrogenase (NAD+) activity"/>
    <property type="evidence" value="ECO:0007669"/>
    <property type="project" value="UniProtKB-EC"/>
</dbReference>
<dbReference type="Gene3D" id="3.40.309.10">
    <property type="entry name" value="Aldehyde Dehydrogenase, Chain A, domain 2"/>
    <property type="match status" value="1"/>
</dbReference>
<dbReference type="OrthoDB" id="310895at2759"/>
<dbReference type="EC" id="1.2.1.16" evidence="9"/>
<gene>
    <name evidence="13" type="ORF">K444DRAFT_619521</name>
</gene>
<comment type="pathway">
    <text evidence="1">Amino-acid degradation; 4-aminobutanoate degradation.</text>
</comment>
<dbReference type="InterPro" id="IPR016160">
    <property type="entry name" value="Ald_DH_CS_CYS"/>
</dbReference>
<evidence type="ECO:0000256" key="10">
    <source>
        <dbReference type="PROSITE-ProRule" id="PRU10007"/>
    </source>
</evidence>